<gene>
    <name evidence="1" type="ORF">L873DRAFT_1680002</name>
</gene>
<protein>
    <recommendedName>
        <fullName evidence="3">PiggyBac transposable element-derived protein 4 C-terminal zinc-ribbon domain-containing protein</fullName>
    </recommendedName>
</protein>
<dbReference type="AlphaFoldDB" id="A0A3N4JUM1"/>
<name>A0A3N4JUM1_9PEZI</name>
<accession>A0A3N4JUM1</accession>
<keyword evidence="2" id="KW-1185">Reference proteome</keyword>
<evidence type="ECO:0000313" key="2">
    <source>
        <dbReference type="Proteomes" id="UP000276215"/>
    </source>
</evidence>
<evidence type="ECO:0000313" key="1">
    <source>
        <dbReference type="EMBL" id="RPB00532.1"/>
    </source>
</evidence>
<feature type="non-terminal residue" evidence="1">
    <location>
        <position position="1"/>
    </location>
</feature>
<evidence type="ECO:0008006" key="3">
    <source>
        <dbReference type="Google" id="ProtNLM"/>
    </source>
</evidence>
<dbReference type="EMBL" id="ML120379">
    <property type="protein sequence ID" value="RPB00532.1"/>
    <property type="molecule type" value="Genomic_DNA"/>
</dbReference>
<sequence length="60" mass="7012">CIFCRYLSGKSSLLSSQVRTTLLSHPQAPQHNKVRQSSYQCSHCQLYLCKEFCFSRFHDL</sequence>
<reference evidence="1 2" key="1">
    <citation type="journal article" date="2018" name="Nat. Ecol. Evol.">
        <title>Pezizomycetes genomes reveal the molecular basis of ectomycorrhizal truffle lifestyle.</title>
        <authorList>
            <person name="Murat C."/>
            <person name="Payen T."/>
            <person name="Noel B."/>
            <person name="Kuo A."/>
            <person name="Morin E."/>
            <person name="Chen J."/>
            <person name="Kohler A."/>
            <person name="Krizsan K."/>
            <person name="Balestrini R."/>
            <person name="Da Silva C."/>
            <person name="Montanini B."/>
            <person name="Hainaut M."/>
            <person name="Levati E."/>
            <person name="Barry K.W."/>
            <person name="Belfiori B."/>
            <person name="Cichocki N."/>
            <person name="Clum A."/>
            <person name="Dockter R.B."/>
            <person name="Fauchery L."/>
            <person name="Guy J."/>
            <person name="Iotti M."/>
            <person name="Le Tacon F."/>
            <person name="Lindquist E.A."/>
            <person name="Lipzen A."/>
            <person name="Malagnac F."/>
            <person name="Mello A."/>
            <person name="Molinier V."/>
            <person name="Miyauchi S."/>
            <person name="Poulain J."/>
            <person name="Riccioni C."/>
            <person name="Rubini A."/>
            <person name="Sitrit Y."/>
            <person name="Splivallo R."/>
            <person name="Traeger S."/>
            <person name="Wang M."/>
            <person name="Zifcakova L."/>
            <person name="Wipf D."/>
            <person name="Zambonelli A."/>
            <person name="Paolocci F."/>
            <person name="Nowrousian M."/>
            <person name="Ottonello S."/>
            <person name="Baldrian P."/>
            <person name="Spatafora J.W."/>
            <person name="Henrissat B."/>
            <person name="Nagy L.G."/>
            <person name="Aury J.M."/>
            <person name="Wincker P."/>
            <person name="Grigoriev I.V."/>
            <person name="Bonfante P."/>
            <person name="Martin F.M."/>
        </authorList>
    </citation>
    <scope>NUCLEOTIDE SEQUENCE [LARGE SCALE GENOMIC DNA]</scope>
    <source>
        <strain evidence="1 2">120613-1</strain>
    </source>
</reference>
<dbReference type="Proteomes" id="UP000276215">
    <property type="component" value="Unassembled WGS sequence"/>
</dbReference>
<proteinExistence type="predicted"/>
<organism evidence="1 2">
    <name type="scientific">Choiromyces venosus 120613-1</name>
    <dbReference type="NCBI Taxonomy" id="1336337"/>
    <lineage>
        <taxon>Eukaryota</taxon>
        <taxon>Fungi</taxon>
        <taxon>Dikarya</taxon>
        <taxon>Ascomycota</taxon>
        <taxon>Pezizomycotina</taxon>
        <taxon>Pezizomycetes</taxon>
        <taxon>Pezizales</taxon>
        <taxon>Tuberaceae</taxon>
        <taxon>Choiromyces</taxon>
    </lineage>
</organism>